<keyword evidence="5" id="KW-1185">Reference proteome</keyword>
<feature type="transmembrane region" description="Helical" evidence="2">
    <location>
        <begin position="84"/>
        <end position="103"/>
    </location>
</feature>
<comment type="caution">
    <text evidence="4">The sequence shown here is derived from an EMBL/GenBank/DDBJ whole genome shotgun (WGS) entry which is preliminary data.</text>
</comment>
<evidence type="ECO:0000313" key="4">
    <source>
        <dbReference type="EMBL" id="CAL1297312.1"/>
    </source>
</evidence>
<keyword evidence="2" id="KW-1133">Transmembrane helix</keyword>
<protein>
    <submittedName>
        <fullName evidence="4">Uncharacterized protein</fullName>
    </submittedName>
</protein>
<dbReference type="EMBL" id="CAXIEN010000420">
    <property type="protein sequence ID" value="CAL1297312.1"/>
    <property type="molecule type" value="Genomic_DNA"/>
</dbReference>
<evidence type="ECO:0000256" key="1">
    <source>
        <dbReference type="SAM" id="MobiDB-lite"/>
    </source>
</evidence>
<keyword evidence="3" id="KW-0732">Signal</keyword>
<proteinExistence type="predicted"/>
<feature type="chain" id="PRO_5043729692" evidence="3">
    <location>
        <begin position="31"/>
        <end position="204"/>
    </location>
</feature>
<feature type="region of interest" description="Disordered" evidence="1">
    <location>
        <begin position="147"/>
        <end position="204"/>
    </location>
</feature>
<evidence type="ECO:0000256" key="2">
    <source>
        <dbReference type="SAM" id="Phobius"/>
    </source>
</evidence>
<accession>A0AAV2BMX7</accession>
<feature type="signal peptide" evidence="3">
    <location>
        <begin position="1"/>
        <end position="30"/>
    </location>
</feature>
<reference evidence="4 5" key="1">
    <citation type="submission" date="2024-04" db="EMBL/GenBank/DDBJ databases">
        <authorList>
            <person name="Rising A."/>
            <person name="Reimegard J."/>
            <person name="Sonavane S."/>
            <person name="Akerstrom W."/>
            <person name="Nylinder S."/>
            <person name="Hedman E."/>
            <person name="Kallberg Y."/>
        </authorList>
    </citation>
    <scope>NUCLEOTIDE SEQUENCE [LARGE SCALE GENOMIC DNA]</scope>
</reference>
<name>A0AAV2BMX7_9ARAC</name>
<keyword evidence="2" id="KW-0472">Membrane</keyword>
<evidence type="ECO:0000313" key="5">
    <source>
        <dbReference type="Proteomes" id="UP001497382"/>
    </source>
</evidence>
<dbReference type="Proteomes" id="UP001497382">
    <property type="component" value="Unassembled WGS sequence"/>
</dbReference>
<evidence type="ECO:0000256" key="3">
    <source>
        <dbReference type="SAM" id="SignalP"/>
    </source>
</evidence>
<keyword evidence="2" id="KW-0812">Transmembrane</keyword>
<gene>
    <name evidence="4" type="ORF">LARSCL_LOCUS20239</name>
</gene>
<organism evidence="4 5">
    <name type="scientific">Larinioides sclopetarius</name>
    <dbReference type="NCBI Taxonomy" id="280406"/>
    <lineage>
        <taxon>Eukaryota</taxon>
        <taxon>Metazoa</taxon>
        <taxon>Ecdysozoa</taxon>
        <taxon>Arthropoda</taxon>
        <taxon>Chelicerata</taxon>
        <taxon>Arachnida</taxon>
        <taxon>Araneae</taxon>
        <taxon>Araneomorphae</taxon>
        <taxon>Entelegynae</taxon>
        <taxon>Araneoidea</taxon>
        <taxon>Araneidae</taxon>
        <taxon>Larinioides</taxon>
    </lineage>
</organism>
<sequence>MFLLGFTQAIIKYFLFSTLTISLQCLVADATDESPEEEEEYLYNDFFRFTTSKRFIWDDWTVATDKPTPPSDDSGYSGGGDTTLFFIILGISVIVFIGILFLCKKAREELSNSSPRNVPEIVAHAPTAGAEGIGVAISYIGSVNNNPTQGRPGISRQTSEKPPDYATVTLGDLSNPKSPFPSVMRQNSRETPPPKYDENNPMFK</sequence>
<dbReference type="AlphaFoldDB" id="A0AAV2BMX7"/>